<dbReference type="InterPro" id="IPR051552">
    <property type="entry name" value="HptR"/>
</dbReference>
<evidence type="ECO:0000256" key="7">
    <source>
        <dbReference type="ARBA" id="ARBA00023163"/>
    </source>
</evidence>
<accession>A0A1H8PL57</accession>
<feature type="domain" description="HTH araC/xylS-type" evidence="9">
    <location>
        <begin position="300"/>
        <end position="399"/>
    </location>
</feature>
<dbReference type="Gene3D" id="1.10.10.60">
    <property type="entry name" value="Homeodomain-like"/>
    <property type="match status" value="2"/>
</dbReference>
<dbReference type="InterPro" id="IPR020449">
    <property type="entry name" value="Tscrpt_reg_AraC-type_HTH"/>
</dbReference>
<dbReference type="PROSITE" id="PS50110">
    <property type="entry name" value="RESPONSE_REGULATORY"/>
    <property type="match status" value="1"/>
</dbReference>
<feature type="modified residue" description="4-aspartylphosphate" evidence="8">
    <location>
        <position position="55"/>
    </location>
</feature>
<feature type="domain" description="Response regulatory" evidence="10">
    <location>
        <begin position="3"/>
        <end position="120"/>
    </location>
</feature>
<evidence type="ECO:0000256" key="8">
    <source>
        <dbReference type="PROSITE-ProRule" id="PRU00169"/>
    </source>
</evidence>
<dbReference type="GO" id="GO:0000160">
    <property type="term" value="P:phosphorelay signal transduction system"/>
    <property type="evidence" value="ECO:0007669"/>
    <property type="project" value="UniProtKB-KW"/>
</dbReference>
<evidence type="ECO:0000256" key="6">
    <source>
        <dbReference type="ARBA" id="ARBA00023125"/>
    </source>
</evidence>
<dbReference type="PROSITE" id="PS00041">
    <property type="entry name" value="HTH_ARAC_FAMILY_1"/>
    <property type="match status" value="1"/>
</dbReference>
<dbReference type="SMART" id="SM00342">
    <property type="entry name" value="HTH_ARAC"/>
    <property type="match status" value="1"/>
</dbReference>
<dbReference type="SUPFAM" id="SSF46689">
    <property type="entry name" value="Homeodomain-like"/>
    <property type="match status" value="2"/>
</dbReference>
<comment type="subcellular location">
    <subcellularLocation>
        <location evidence="1">Cytoplasm</location>
    </subcellularLocation>
</comment>
<name>A0A1H8PL57_9FIRM</name>
<proteinExistence type="predicted"/>
<evidence type="ECO:0000256" key="2">
    <source>
        <dbReference type="ARBA" id="ARBA00022490"/>
    </source>
</evidence>
<evidence type="ECO:0000313" key="12">
    <source>
        <dbReference type="Proteomes" id="UP000198847"/>
    </source>
</evidence>
<keyword evidence="2" id="KW-0963">Cytoplasm</keyword>
<dbReference type="PRINTS" id="PR00032">
    <property type="entry name" value="HTHARAC"/>
</dbReference>
<dbReference type="RefSeq" id="WP_091743736.1">
    <property type="nucleotide sequence ID" value="NZ_FODY01000002.1"/>
</dbReference>
<keyword evidence="7" id="KW-0804">Transcription</keyword>
<dbReference type="GO" id="GO:0043565">
    <property type="term" value="F:sequence-specific DNA binding"/>
    <property type="evidence" value="ECO:0007669"/>
    <property type="project" value="InterPro"/>
</dbReference>
<keyword evidence="12" id="KW-1185">Reference proteome</keyword>
<dbReference type="SUPFAM" id="SSF52172">
    <property type="entry name" value="CheY-like"/>
    <property type="match status" value="1"/>
</dbReference>
<dbReference type="InterPro" id="IPR011006">
    <property type="entry name" value="CheY-like_superfamily"/>
</dbReference>
<keyword evidence="6" id="KW-0238">DNA-binding</keyword>
<dbReference type="AlphaFoldDB" id="A0A1H8PL57"/>
<evidence type="ECO:0000256" key="3">
    <source>
        <dbReference type="ARBA" id="ARBA00022553"/>
    </source>
</evidence>
<evidence type="ECO:0000256" key="4">
    <source>
        <dbReference type="ARBA" id="ARBA00023012"/>
    </source>
</evidence>
<dbReference type="InterPro" id="IPR001789">
    <property type="entry name" value="Sig_transdc_resp-reg_receiver"/>
</dbReference>
<evidence type="ECO:0000259" key="9">
    <source>
        <dbReference type="PROSITE" id="PS01124"/>
    </source>
</evidence>
<dbReference type="InterPro" id="IPR018062">
    <property type="entry name" value="HTH_AraC-typ_CS"/>
</dbReference>
<gene>
    <name evidence="11" type="ORF">SAMN04490178_10214</name>
</gene>
<dbReference type="PROSITE" id="PS01124">
    <property type="entry name" value="HTH_ARAC_FAMILY_2"/>
    <property type="match status" value="1"/>
</dbReference>
<dbReference type="PANTHER" id="PTHR42713">
    <property type="entry name" value="HISTIDINE KINASE-RELATED"/>
    <property type="match status" value="1"/>
</dbReference>
<dbReference type="PANTHER" id="PTHR42713:SF3">
    <property type="entry name" value="TRANSCRIPTIONAL REGULATORY PROTEIN HPTR"/>
    <property type="match status" value="1"/>
</dbReference>
<reference evidence="11 12" key="1">
    <citation type="submission" date="2016-10" db="EMBL/GenBank/DDBJ databases">
        <authorList>
            <person name="de Groot N.N."/>
        </authorList>
    </citation>
    <scope>NUCLEOTIDE SEQUENCE [LARGE SCALE GENOMIC DNA]</scope>
    <source>
        <strain evidence="11 12">DSM 13305</strain>
    </source>
</reference>
<evidence type="ECO:0000256" key="1">
    <source>
        <dbReference type="ARBA" id="ARBA00004496"/>
    </source>
</evidence>
<sequence length="403" mass="45922">MWKVLIADDEPKIRRGLRNLVDWPGMGMEVAGEAEDGEMALEQARLLRPDIVLVDICMPFVNGLQFIEQLKAVAVDCVVIVITGHDEFSYAQQALKLRVFDYLLKPVAKDQLIAVLEQAGQEASRSRSQHKYLNWASRETQKNLPLLRERFYNDWVQGKLPSGQLAEQLDFLEIVLPEQAGMLLLKVVGACQREALPRAWDKEMLLFAVQNVLMDLWPADRDKMIFRDGRDAIVAICPLTGLAEWYQWSEQVQQTLERSLNQLVVVCQQPLTDWGESVAAVYQRLTAELNKRLNCTPVVLISQKFIDTYYYKEDLSLQDVAKAVQISPAYLSRLLKQETGISFIDYLTGVRVQKAIQLMNDPAVKLYEVAELVGYSNQHYFSTAFKKVLGVSPAEYRKRGIHA</sequence>
<dbReference type="SMART" id="SM00448">
    <property type="entry name" value="REC"/>
    <property type="match status" value="1"/>
</dbReference>
<keyword evidence="5" id="KW-0805">Transcription regulation</keyword>
<organism evidence="11 12">
    <name type="scientific">Propionispora vibrioides</name>
    <dbReference type="NCBI Taxonomy" id="112903"/>
    <lineage>
        <taxon>Bacteria</taxon>
        <taxon>Bacillati</taxon>
        <taxon>Bacillota</taxon>
        <taxon>Negativicutes</taxon>
        <taxon>Selenomonadales</taxon>
        <taxon>Sporomusaceae</taxon>
        <taxon>Propionispora</taxon>
    </lineage>
</organism>
<keyword evidence="4" id="KW-0902">Two-component regulatory system</keyword>
<dbReference type="OrthoDB" id="324626at2"/>
<dbReference type="EMBL" id="FODY01000002">
    <property type="protein sequence ID" value="SEO42729.1"/>
    <property type="molecule type" value="Genomic_DNA"/>
</dbReference>
<dbReference type="Gene3D" id="3.40.50.2300">
    <property type="match status" value="1"/>
</dbReference>
<dbReference type="CDD" id="cd17536">
    <property type="entry name" value="REC_YesN-like"/>
    <property type="match status" value="1"/>
</dbReference>
<dbReference type="STRING" id="112903.SAMN04490178_10214"/>
<evidence type="ECO:0000313" key="11">
    <source>
        <dbReference type="EMBL" id="SEO42729.1"/>
    </source>
</evidence>
<dbReference type="GO" id="GO:0005737">
    <property type="term" value="C:cytoplasm"/>
    <property type="evidence" value="ECO:0007669"/>
    <property type="project" value="UniProtKB-SubCell"/>
</dbReference>
<dbReference type="Pfam" id="PF00072">
    <property type="entry name" value="Response_reg"/>
    <property type="match status" value="1"/>
</dbReference>
<dbReference type="InterPro" id="IPR018060">
    <property type="entry name" value="HTH_AraC"/>
</dbReference>
<evidence type="ECO:0000259" key="10">
    <source>
        <dbReference type="PROSITE" id="PS50110"/>
    </source>
</evidence>
<dbReference type="GO" id="GO:0003700">
    <property type="term" value="F:DNA-binding transcription factor activity"/>
    <property type="evidence" value="ECO:0007669"/>
    <property type="project" value="InterPro"/>
</dbReference>
<dbReference type="Pfam" id="PF12833">
    <property type="entry name" value="HTH_18"/>
    <property type="match status" value="1"/>
</dbReference>
<evidence type="ECO:0000256" key="5">
    <source>
        <dbReference type="ARBA" id="ARBA00023015"/>
    </source>
</evidence>
<dbReference type="InterPro" id="IPR009057">
    <property type="entry name" value="Homeodomain-like_sf"/>
</dbReference>
<dbReference type="Proteomes" id="UP000198847">
    <property type="component" value="Unassembled WGS sequence"/>
</dbReference>
<keyword evidence="3 8" id="KW-0597">Phosphoprotein</keyword>
<protein>
    <submittedName>
        <fullName evidence="11">Two component transcriptional regulator, AraC family</fullName>
    </submittedName>
</protein>